<protein>
    <submittedName>
        <fullName evidence="2">Uncharacterized protein</fullName>
    </submittedName>
</protein>
<proteinExistence type="predicted"/>
<keyword evidence="3" id="KW-1185">Reference proteome</keyword>
<feature type="compositionally biased region" description="Basic and acidic residues" evidence="1">
    <location>
        <begin position="75"/>
        <end position="104"/>
    </location>
</feature>
<organism evidence="2 3">
    <name type="scientific">Rosistilla ulvae</name>
    <dbReference type="NCBI Taxonomy" id="1930277"/>
    <lineage>
        <taxon>Bacteria</taxon>
        <taxon>Pseudomonadati</taxon>
        <taxon>Planctomycetota</taxon>
        <taxon>Planctomycetia</taxon>
        <taxon>Pirellulales</taxon>
        <taxon>Pirellulaceae</taxon>
        <taxon>Rosistilla</taxon>
    </lineage>
</organism>
<feature type="region of interest" description="Disordered" evidence="1">
    <location>
        <begin position="55"/>
        <end position="135"/>
    </location>
</feature>
<reference evidence="2 3" key="1">
    <citation type="submission" date="2019-02" db="EMBL/GenBank/DDBJ databases">
        <title>Deep-cultivation of Planctomycetes and their phenomic and genomic characterization uncovers novel biology.</title>
        <authorList>
            <person name="Wiegand S."/>
            <person name="Jogler M."/>
            <person name="Boedeker C."/>
            <person name="Pinto D."/>
            <person name="Vollmers J."/>
            <person name="Rivas-Marin E."/>
            <person name="Kohn T."/>
            <person name="Peeters S.H."/>
            <person name="Heuer A."/>
            <person name="Rast P."/>
            <person name="Oberbeckmann S."/>
            <person name="Bunk B."/>
            <person name="Jeske O."/>
            <person name="Meyerdierks A."/>
            <person name="Storesund J.E."/>
            <person name="Kallscheuer N."/>
            <person name="Luecker S."/>
            <person name="Lage O.M."/>
            <person name="Pohl T."/>
            <person name="Merkel B.J."/>
            <person name="Hornburger P."/>
            <person name="Mueller R.-W."/>
            <person name="Bruemmer F."/>
            <person name="Labrenz M."/>
            <person name="Spormann A.M."/>
            <person name="Op den Camp H."/>
            <person name="Overmann J."/>
            <person name="Amann R."/>
            <person name="Jetten M.S.M."/>
            <person name="Mascher T."/>
            <person name="Medema M.H."/>
            <person name="Devos D.P."/>
            <person name="Kaster A.-K."/>
            <person name="Ovreas L."/>
            <person name="Rohde M."/>
            <person name="Galperin M.Y."/>
            <person name="Jogler C."/>
        </authorList>
    </citation>
    <scope>NUCLEOTIDE SEQUENCE [LARGE SCALE GENOMIC DNA]</scope>
    <source>
        <strain evidence="2 3">EC9</strain>
    </source>
</reference>
<dbReference type="KEGG" id="ruv:EC9_44700"/>
<name>A0A517M5W7_9BACT</name>
<evidence type="ECO:0000313" key="3">
    <source>
        <dbReference type="Proteomes" id="UP000319557"/>
    </source>
</evidence>
<accession>A0A517M5W7</accession>
<evidence type="ECO:0000313" key="2">
    <source>
        <dbReference type="EMBL" id="QDS90263.1"/>
    </source>
</evidence>
<dbReference type="AlphaFoldDB" id="A0A517M5W7"/>
<dbReference type="EMBL" id="CP036261">
    <property type="protein sequence ID" value="QDS90263.1"/>
    <property type="molecule type" value="Genomic_DNA"/>
</dbReference>
<sequence>MACCVALLLFLGGCRSAAHNDVYVDKLAAEVRFLEDQLYQIDYENKVLREKLQRAKRAEARSKPTPPKSLIRRPKPSDRTTRDAVDADRAGDRDDAASKNRADDAQDSLGPIKTPRVDLGEPNVTPPKMQLPGNDNVPDIQLPDIIPGDLRPPSDSMLIPPEVDPGKILPPGDASNPAPPRPGQVILPASLTEALEPGSQVELAVAESPVDETPRELASLVIDPVYSRGHDFSADGEQTGVYLVVKGLDAEGRELKVDAPLQVAIMDPKRSGSQARLGRWDFDLEKVREAWRTTAATDGVHLPIKWDVKYPLGDTVDVYCRVETESGDLITAEWTIDLTRHRSRAELWTPRGDEASPQEENR</sequence>
<gene>
    <name evidence="2" type="ORF">EC9_44700</name>
</gene>
<evidence type="ECO:0000256" key="1">
    <source>
        <dbReference type="SAM" id="MobiDB-lite"/>
    </source>
</evidence>
<dbReference type="Proteomes" id="UP000319557">
    <property type="component" value="Chromosome"/>
</dbReference>